<sequence length="107" mass="12188">MIGAEKNGPPGKYERWLSSASSGSVGLALITDRTFQVQVQAWKVSEASVKISVCLAFSEVQVFRCIFWRTRALRNWSNMFATWLIGFGVLQFLVSERFFPYEPEESN</sequence>
<evidence type="ECO:0000313" key="2">
    <source>
        <dbReference type="EMBL" id="MED6209295.1"/>
    </source>
</evidence>
<accession>A0ABU6YHA6</accession>
<comment type="caution">
    <text evidence="2">The sequence shown here is derived from an EMBL/GenBank/DDBJ whole genome shotgun (WGS) entry which is preliminary data.</text>
</comment>
<protein>
    <submittedName>
        <fullName evidence="2">Uncharacterized protein</fullName>
    </submittedName>
</protein>
<name>A0ABU6YHA6_9FABA</name>
<evidence type="ECO:0000313" key="3">
    <source>
        <dbReference type="Proteomes" id="UP001341840"/>
    </source>
</evidence>
<evidence type="ECO:0000256" key="1">
    <source>
        <dbReference type="SAM" id="Phobius"/>
    </source>
</evidence>
<keyword evidence="1" id="KW-1133">Transmembrane helix</keyword>
<keyword evidence="3" id="KW-1185">Reference proteome</keyword>
<keyword evidence="1" id="KW-0812">Transmembrane</keyword>
<proteinExistence type="predicted"/>
<feature type="transmembrane region" description="Helical" evidence="1">
    <location>
        <begin position="76"/>
        <end position="94"/>
    </location>
</feature>
<dbReference type="Proteomes" id="UP001341840">
    <property type="component" value="Unassembled WGS sequence"/>
</dbReference>
<organism evidence="2 3">
    <name type="scientific">Stylosanthes scabra</name>
    <dbReference type="NCBI Taxonomy" id="79078"/>
    <lineage>
        <taxon>Eukaryota</taxon>
        <taxon>Viridiplantae</taxon>
        <taxon>Streptophyta</taxon>
        <taxon>Embryophyta</taxon>
        <taxon>Tracheophyta</taxon>
        <taxon>Spermatophyta</taxon>
        <taxon>Magnoliopsida</taxon>
        <taxon>eudicotyledons</taxon>
        <taxon>Gunneridae</taxon>
        <taxon>Pentapetalae</taxon>
        <taxon>rosids</taxon>
        <taxon>fabids</taxon>
        <taxon>Fabales</taxon>
        <taxon>Fabaceae</taxon>
        <taxon>Papilionoideae</taxon>
        <taxon>50 kb inversion clade</taxon>
        <taxon>dalbergioids sensu lato</taxon>
        <taxon>Dalbergieae</taxon>
        <taxon>Pterocarpus clade</taxon>
        <taxon>Stylosanthes</taxon>
    </lineage>
</organism>
<keyword evidence="1" id="KW-0472">Membrane</keyword>
<dbReference type="EMBL" id="JASCZI010242050">
    <property type="protein sequence ID" value="MED6209295.1"/>
    <property type="molecule type" value="Genomic_DNA"/>
</dbReference>
<gene>
    <name evidence="2" type="ORF">PIB30_053308</name>
</gene>
<reference evidence="2 3" key="1">
    <citation type="journal article" date="2023" name="Plants (Basel)">
        <title>Bridging the Gap: Combining Genomics and Transcriptomics Approaches to Understand Stylosanthes scabra, an Orphan Legume from the Brazilian Caatinga.</title>
        <authorList>
            <person name="Ferreira-Neto J.R.C."/>
            <person name="da Silva M.D."/>
            <person name="Binneck E."/>
            <person name="de Melo N.F."/>
            <person name="da Silva R.H."/>
            <person name="de Melo A.L.T.M."/>
            <person name="Pandolfi V."/>
            <person name="Bustamante F.O."/>
            <person name="Brasileiro-Vidal A.C."/>
            <person name="Benko-Iseppon A.M."/>
        </authorList>
    </citation>
    <scope>NUCLEOTIDE SEQUENCE [LARGE SCALE GENOMIC DNA]</scope>
    <source>
        <tissue evidence="2">Leaves</tissue>
    </source>
</reference>